<dbReference type="STRING" id="146018.BN2156_00901"/>
<name>A0A0H5RJ66_9MYCO</name>
<protein>
    <submittedName>
        <fullName evidence="5">Mce associated membrane protein</fullName>
    </submittedName>
</protein>
<accession>A0A0H5RJ66</accession>
<evidence type="ECO:0000256" key="4">
    <source>
        <dbReference type="SAM" id="Phobius"/>
    </source>
</evidence>
<keyword evidence="6" id="KW-1185">Reference proteome</keyword>
<organism evidence="5 6">
    <name type="scientific">Mycolicibacterium neworleansense</name>
    <dbReference type="NCBI Taxonomy" id="146018"/>
    <lineage>
        <taxon>Bacteria</taxon>
        <taxon>Bacillati</taxon>
        <taxon>Actinomycetota</taxon>
        <taxon>Actinomycetes</taxon>
        <taxon>Mycobacteriales</taxon>
        <taxon>Mycobacteriaceae</taxon>
        <taxon>Mycolicibacterium</taxon>
    </lineage>
</organism>
<reference evidence="6" key="1">
    <citation type="submission" date="2015-07" db="EMBL/GenBank/DDBJ databases">
        <authorList>
            <person name="Urmite Genomes"/>
        </authorList>
    </citation>
    <scope>NUCLEOTIDE SEQUENCE [LARGE SCALE GENOMIC DNA]</scope>
    <source>
        <strain evidence="6">type strain: ATCC 49404</strain>
    </source>
</reference>
<feature type="transmembrane region" description="Helical" evidence="4">
    <location>
        <begin position="49"/>
        <end position="69"/>
    </location>
</feature>
<feature type="region of interest" description="Disordered" evidence="3">
    <location>
        <begin position="1"/>
        <end position="40"/>
    </location>
</feature>
<comment type="subcellular location">
    <subcellularLocation>
        <location evidence="1">Membrane</location>
    </subcellularLocation>
</comment>
<sequence precursor="true">MTTGTAAQLSDPTVDEPAPDDVVVDDHIDDAEPTERDEPARRAVSWRRLLAVGVLPAAALILAIGAGFLKWQDSAVRSAQAAGVEAVRAASDNTVAILSYQPDTVDTALPSAAARLTGEFRDQYTQLIDDVVIPGAKQQVISAVASVPAAAVVSASAGHAVVLVLVDQTTTIGTDPPTKSTSSVRVTLDKIENRWLISQFEPV</sequence>
<feature type="compositionally biased region" description="Acidic residues" evidence="3">
    <location>
        <begin position="13"/>
        <end position="32"/>
    </location>
</feature>
<dbReference type="RefSeq" id="WP_235625205.1">
    <property type="nucleotide sequence ID" value="NZ_CWKH01000001.1"/>
</dbReference>
<evidence type="ECO:0000313" key="5">
    <source>
        <dbReference type="EMBL" id="CRZ14053.1"/>
    </source>
</evidence>
<evidence type="ECO:0000256" key="1">
    <source>
        <dbReference type="ARBA" id="ARBA00004370"/>
    </source>
</evidence>
<keyword evidence="4" id="KW-0812">Transmembrane</keyword>
<dbReference type="PANTHER" id="PTHR37042">
    <property type="entry name" value="OUTER MEMBRANE PROTEIN RV1973"/>
    <property type="match status" value="1"/>
</dbReference>
<dbReference type="AlphaFoldDB" id="A0A0H5RJ66"/>
<evidence type="ECO:0000256" key="3">
    <source>
        <dbReference type="SAM" id="MobiDB-lite"/>
    </source>
</evidence>
<dbReference type="Proteomes" id="UP000199147">
    <property type="component" value="Unassembled WGS sequence"/>
</dbReference>
<evidence type="ECO:0000313" key="6">
    <source>
        <dbReference type="Proteomes" id="UP000199147"/>
    </source>
</evidence>
<dbReference type="GO" id="GO:0016020">
    <property type="term" value="C:membrane"/>
    <property type="evidence" value="ECO:0007669"/>
    <property type="project" value="UniProtKB-SubCell"/>
</dbReference>
<dbReference type="EMBL" id="CWKH01000001">
    <property type="protein sequence ID" value="CRZ14053.1"/>
    <property type="molecule type" value="Genomic_DNA"/>
</dbReference>
<proteinExistence type="predicted"/>
<feature type="compositionally biased region" description="Polar residues" evidence="3">
    <location>
        <begin position="1"/>
        <end position="10"/>
    </location>
</feature>
<keyword evidence="2 4" id="KW-0472">Membrane</keyword>
<keyword evidence="4" id="KW-1133">Transmembrane helix</keyword>
<dbReference type="PANTHER" id="PTHR37042:SF4">
    <property type="entry name" value="OUTER MEMBRANE PROTEIN RV1973"/>
    <property type="match status" value="1"/>
</dbReference>
<gene>
    <name evidence="5" type="ORF">BN2156_00901</name>
</gene>
<evidence type="ECO:0000256" key="2">
    <source>
        <dbReference type="ARBA" id="ARBA00023136"/>
    </source>
</evidence>